<dbReference type="InterPro" id="IPR017978">
    <property type="entry name" value="GPCR_3_C"/>
</dbReference>
<evidence type="ECO:0000256" key="10">
    <source>
        <dbReference type="ARBA" id="ARBA00023180"/>
    </source>
</evidence>
<evidence type="ECO:0000256" key="11">
    <source>
        <dbReference type="ARBA" id="ARBA00023224"/>
    </source>
</evidence>
<dbReference type="SUPFAM" id="SSF53822">
    <property type="entry name" value="Periplasmic binding protein-like I"/>
    <property type="match status" value="1"/>
</dbReference>
<evidence type="ECO:0000256" key="6">
    <source>
        <dbReference type="ARBA" id="ARBA00023040"/>
    </source>
</evidence>
<evidence type="ECO:0000313" key="16">
    <source>
        <dbReference type="Proteomes" id="UP001166093"/>
    </source>
</evidence>
<keyword evidence="11" id="KW-0807">Transducer</keyword>
<feature type="domain" description="G-protein coupled receptors family 3 profile" evidence="14">
    <location>
        <begin position="517"/>
        <end position="776"/>
    </location>
</feature>
<evidence type="ECO:0000256" key="9">
    <source>
        <dbReference type="ARBA" id="ARBA00023170"/>
    </source>
</evidence>
<keyword evidence="8" id="KW-1015">Disulfide bond</keyword>
<feature type="transmembrane region" description="Helical" evidence="13">
    <location>
        <begin position="741"/>
        <end position="764"/>
    </location>
</feature>
<keyword evidence="3" id="KW-1003">Cell membrane</keyword>
<feature type="transmembrane region" description="Helical" evidence="13">
    <location>
        <begin position="707"/>
        <end position="729"/>
    </location>
</feature>
<dbReference type="Gene3D" id="2.10.50.30">
    <property type="entry name" value="GPCR, family 3, nine cysteines domain"/>
    <property type="match status" value="1"/>
</dbReference>
<dbReference type="EMBL" id="JAAWVQ010069655">
    <property type="protein sequence ID" value="MBN3277378.1"/>
    <property type="molecule type" value="Genomic_DNA"/>
</dbReference>
<dbReference type="InterPro" id="IPR028082">
    <property type="entry name" value="Peripla_BP_I"/>
</dbReference>
<accession>A0ABS2XTM4</accession>
<keyword evidence="10" id="KW-0325">Glycoprotein</keyword>
<keyword evidence="6" id="KW-0297">G-protein coupled receptor</keyword>
<dbReference type="Gene3D" id="3.40.50.2300">
    <property type="match status" value="2"/>
</dbReference>
<feature type="transmembrane region" description="Helical" evidence="13">
    <location>
        <begin position="554"/>
        <end position="574"/>
    </location>
</feature>
<evidence type="ECO:0000259" key="14">
    <source>
        <dbReference type="PROSITE" id="PS50259"/>
    </source>
</evidence>
<dbReference type="InterPro" id="IPR000068">
    <property type="entry name" value="GPCR_3_Ca_sens_rcpt-rel"/>
</dbReference>
<gene>
    <name evidence="15" type="primary">Gprc6a_1</name>
    <name evidence="15" type="ORF">GTO93_0012469</name>
</gene>
<protein>
    <recommendedName>
        <fullName evidence="12">G-protein coupled receptor family C group 6 member A</fullName>
    </recommendedName>
</protein>
<comment type="subcellular location">
    <subcellularLocation>
        <location evidence="1">Cell membrane</location>
        <topology evidence="1">Multi-pass membrane protein</topology>
    </subcellularLocation>
</comment>
<proteinExistence type="predicted"/>
<feature type="transmembrane region" description="Helical" evidence="13">
    <location>
        <begin position="628"/>
        <end position="654"/>
    </location>
</feature>
<dbReference type="InterPro" id="IPR000337">
    <property type="entry name" value="GPCR_3"/>
</dbReference>
<dbReference type="PRINTS" id="PR00592">
    <property type="entry name" value="CASENSINGR"/>
</dbReference>
<dbReference type="PROSITE" id="PS50259">
    <property type="entry name" value="G_PROTEIN_RECEP_F3_4"/>
    <property type="match status" value="1"/>
</dbReference>
<organism evidence="15 16">
    <name type="scientific">Polyodon spathula</name>
    <name type="common">North American paddlefish</name>
    <name type="synonym">Squalus spathula</name>
    <dbReference type="NCBI Taxonomy" id="7913"/>
    <lineage>
        <taxon>Eukaryota</taxon>
        <taxon>Metazoa</taxon>
        <taxon>Chordata</taxon>
        <taxon>Craniata</taxon>
        <taxon>Vertebrata</taxon>
        <taxon>Euteleostomi</taxon>
        <taxon>Actinopterygii</taxon>
        <taxon>Chondrostei</taxon>
        <taxon>Acipenseriformes</taxon>
        <taxon>Polyodontidae</taxon>
        <taxon>Polyodon</taxon>
    </lineage>
</organism>
<evidence type="ECO:0000256" key="12">
    <source>
        <dbReference type="ARBA" id="ARBA00039774"/>
    </source>
</evidence>
<evidence type="ECO:0000256" key="13">
    <source>
        <dbReference type="SAM" id="Phobius"/>
    </source>
</evidence>
<feature type="transmembrane region" description="Helical" evidence="13">
    <location>
        <begin position="517"/>
        <end position="542"/>
    </location>
</feature>
<keyword evidence="5 13" id="KW-1133">Transmembrane helix</keyword>
<evidence type="ECO:0000256" key="5">
    <source>
        <dbReference type="ARBA" id="ARBA00022989"/>
    </source>
</evidence>
<feature type="non-terminal residue" evidence="15">
    <location>
        <position position="1"/>
    </location>
</feature>
<keyword evidence="9" id="KW-0675">Receptor</keyword>
<feature type="transmembrane region" description="Helical" evidence="13">
    <location>
        <begin position="674"/>
        <end position="695"/>
    </location>
</feature>
<feature type="non-terminal residue" evidence="15">
    <location>
        <position position="776"/>
    </location>
</feature>
<evidence type="ECO:0000256" key="4">
    <source>
        <dbReference type="ARBA" id="ARBA00022692"/>
    </source>
</evidence>
<comment type="subunit">
    <text evidence="2">Homodimer; disulfide-linked.</text>
</comment>
<comment type="caution">
    <text evidence="15">The sequence shown here is derived from an EMBL/GenBank/DDBJ whole genome shotgun (WGS) entry which is preliminary data.</text>
</comment>
<evidence type="ECO:0000313" key="15">
    <source>
        <dbReference type="EMBL" id="MBN3277378.1"/>
    </source>
</evidence>
<evidence type="ECO:0000256" key="1">
    <source>
        <dbReference type="ARBA" id="ARBA00004651"/>
    </source>
</evidence>
<evidence type="ECO:0000256" key="3">
    <source>
        <dbReference type="ARBA" id="ARBA00022475"/>
    </source>
</evidence>
<dbReference type="Pfam" id="PF00003">
    <property type="entry name" value="7tm_3"/>
    <property type="match status" value="1"/>
</dbReference>
<keyword evidence="7 13" id="KW-0472">Membrane</keyword>
<dbReference type="PANTHER" id="PTHR24061:SF5">
    <property type="entry name" value="G-PROTEIN COUPLED RECEPTOR FAMILY C GROUP 6 MEMBER A"/>
    <property type="match status" value="1"/>
</dbReference>
<evidence type="ECO:0000256" key="8">
    <source>
        <dbReference type="ARBA" id="ARBA00023157"/>
    </source>
</evidence>
<dbReference type="Pfam" id="PF01094">
    <property type="entry name" value="ANF_receptor"/>
    <property type="match status" value="1"/>
</dbReference>
<evidence type="ECO:0000256" key="7">
    <source>
        <dbReference type="ARBA" id="ARBA00023136"/>
    </source>
</evidence>
<evidence type="ECO:0000256" key="2">
    <source>
        <dbReference type="ARBA" id="ARBA00011748"/>
    </source>
</evidence>
<keyword evidence="16" id="KW-1185">Reference proteome</keyword>
<dbReference type="InterPro" id="IPR001828">
    <property type="entry name" value="ANF_lig-bd_rcpt"/>
</dbReference>
<dbReference type="PRINTS" id="PR00248">
    <property type="entry name" value="GPCRMGR"/>
</dbReference>
<reference evidence="15" key="1">
    <citation type="journal article" date="2021" name="Cell">
        <title>Tracing the genetic footprints of vertebrate landing in non-teleost ray-finned fishes.</title>
        <authorList>
            <person name="Bi X."/>
            <person name="Wang K."/>
            <person name="Yang L."/>
            <person name="Pan H."/>
            <person name="Jiang H."/>
            <person name="Wei Q."/>
            <person name="Fang M."/>
            <person name="Yu H."/>
            <person name="Zhu C."/>
            <person name="Cai Y."/>
            <person name="He Y."/>
            <person name="Gan X."/>
            <person name="Zeng H."/>
            <person name="Yu D."/>
            <person name="Zhu Y."/>
            <person name="Jiang H."/>
            <person name="Qiu Q."/>
            <person name="Yang H."/>
            <person name="Zhang Y.E."/>
            <person name="Wang W."/>
            <person name="Zhu M."/>
            <person name="He S."/>
            <person name="Zhang G."/>
        </authorList>
    </citation>
    <scope>NUCLEOTIDE SEQUENCE</scope>
    <source>
        <strain evidence="15">Pddl_001</strain>
    </source>
</reference>
<name>A0ABS2XTM4_POLSP</name>
<dbReference type="Proteomes" id="UP001166093">
    <property type="component" value="Unassembled WGS sequence"/>
</dbReference>
<sequence length="776" mass="87113">RFDVYAFLQSQVMIHTIEMINNSPLLPNVTLGYEIYDTCADSTMAIKTVMRLMDDKSDSAESCIPLKCSYTNYNSTVKAVIGESHSEISVVIARLLSIPLIPQISYESTSEILSQKLRFPSFLRTVPSDTHQSKAIAKLALHLNLISVGAIGSDDEYGKYGVEGFLDHAQELGLCVPFKHIVPAYMFRNESSNHQKKIVEIIMNSSAEAIVLFTKPENVEGIIQEAIKHNLTKTWIASDSWVTSAKIAQIKGIETVGKIIGFTYRRKTVPRFKNYIRNLFANDPPDNSFLRQYKDCYPPCSKKPEPNIQNSLSNTNNETVNVSECTDDNFLIQMIDTDIFFGVYLAVNAVAQALGKLLICDSTKCERDFNFPSWELLKELKKVNFSVDNTEVSFDENGDFKLGYDIIGWQIDGAVNFTTIGEYHISGQIILYNKMAWTSENILITDANCSKKCNPGYEWKETNLKCCKACIPCKIGSVSAGGSQAECKQCDKMEQSTAGSEKCVPKNMEYLKWDDSFVIVLVFFDVVGFITTLIAAVIFTVYFNTPVVKSAGGYLCYIMFASLLVSFGSIFAFIAKPTTTSCLISYPLFAISFALCVSCILANLIQIFVGFTFEKSRNEKLQRFNNPLFVVIVCTGLQVFFCTLCLVVSPPYIYNNLDTFQNYILIECKLESMITVWAVIGYMALLATVCFIFAFKGRHLPDLYKNAKYISLSMLIYFVVWAIFIPVRLTVHGMYIPAGEGFASLLSSYSILCCHFCPKCYIILFNKELNNEKAIV</sequence>
<feature type="transmembrane region" description="Helical" evidence="13">
    <location>
        <begin position="586"/>
        <end position="608"/>
    </location>
</feature>
<dbReference type="InterPro" id="IPR038550">
    <property type="entry name" value="GPCR_3_9-Cys_sf"/>
</dbReference>
<keyword evidence="4 13" id="KW-0812">Transmembrane</keyword>
<dbReference type="PANTHER" id="PTHR24061">
    <property type="entry name" value="CALCIUM-SENSING RECEPTOR-RELATED"/>
    <property type="match status" value="1"/>
</dbReference>